<evidence type="ECO:0000256" key="2">
    <source>
        <dbReference type="ARBA" id="ARBA00022692"/>
    </source>
</evidence>
<dbReference type="PANTHER" id="PTHR23112:SF0">
    <property type="entry name" value="TRANSMEMBRANE PROTEIN 116"/>
    <property type="match status" value="1"/>
</dbReference>
<feature type="transmembrane region" description="Helical" evidence="6">
    <location>
        <begin position="255"/>
        <end position="276"/>
    </location>
</feature>
<protein>
    <recommendedName>
        <fullName evidence="10">G-protein coupled receptors family 1 profile domain-containing protein</fullName>
    </recommendedName>
</protein>
<evidence type="ECO:0000256" key="3">
    <source>
        <dbReference type="ARBA" id="ARBA00022989"/>
    </source>
</evidence>
<feature type="region of interest" description="Disordered" evidence="5">
    <location>
        <begin position="80"/>
        <end position="109"/>
    </location>
</feature>
<evidence type="ECO:0000256" key="5">
    <source>
        <dbReference type="SAM" id="MobiDB-lite"/>
    </source>
</evidence>
<dbReference type="SUPFAM" id="SSF81321">
    <property type="entry name" value="Family A G protein-coupled receptor-like"/>
    <property type="match status" value="1"/>
</dbReference>
<evidence type="ECO:0000256" key="1">
    <source>
        <dbReference type="ARBA" id="ARBA00004141"/>
    </source>
</evidence>
<evidence type="ECO:0000313" key="9">
    <source>
        <dbReference type="Proteomes" id="UP001479436"/>
    </source>
</evidence>
<feature type="compositionally biased region" description="Basic residues" evidence="5">
    <location>
        <begin position="83"/>
        <end position="97"/>
    </location>
</feature>
<feature type="transmembrane region" description="Helical" evidence="6">
    <location>
        <begin position="179"/>
        <end position="199"/>
    </location>
</feature>
<name>A0ABR2WFV8_9FUNG</name>
<feature type="transmembrane region" description="Helical" evidence="6">
    <location>
        <begin position="370"/>
        <end position="392"/>
    </location>
</feature>
<evidence type="ECO:0008006" key="10">
    <source>
        <dbReference type="Google" id="ProtNLM"/>
    </source>
</evidence>
<dbReference type="Gene3D" id="1.20.1070.10">
    <property type="entry name" value="Rhodopsin 7-helix transmembrane proteins"/>
    <property type="match status" value="1"/>
</dbReference>
<evidence type="ECO:0000313" key="8">
    <source>
        <dbReference type="EMBL" id="KAK9760398.1"/>
    </source>
</evidence>
<feature type="signal peptide" evidence="7">
    <location>
        <begin position="1"/>
        <end position="25"/>
    </location>
</feature>
<comment type="subcellular location">
    <subcellularLocation>
        <location evidence="1">Membrane</location>
        <topology evidence="1">Multi-pass membrane protein</topology>
    </subcellularLocation>
</comment>
<dbReference type="EMBL" id="JASJQH010002181">
    <property type="protein sequence ID" value="KAK9760398.1"/>
    <property type="molecule type" value="Genomic_DNA"/>
</dbReference>
<dbReference type="PANTHER" id="PTHR23112">
    <property type="entry name" value="G PROTEIN-COUPLED RECEPTOR 157-RELATED"/>
    <property type="match status" value="1"/>
</dbReference>
<keyword evidence="2 6" id="KW-0812">Transmembrane</keyword>
<feature type="transmembrane region" description="Helical" evidence="6">
    <location>
        <begin position="398"/>
        <end position="421"/>
    </location>
</feature>
<gene>
    <name evidence="8" type="ORF">K7432_015608</name>
</gene>
<proteinExistence type="predicted"/>
<sequence length="462" mass="52888">MFPLNKWRINLLIILVAFLCTTTGGQVSERAIEEKIRDVASILLRNSINLHRRQHEKHEPMTPIAVTNPQDLKHDIDAASKEGKKHHENHAAHKHGGGKHEARPKHTSEETEGFEENHFFSDFAPHGSIFFYMLTTITATLNICASSAVIYISYIDYQEIKYRNQEASRKPHLSSSIRFPFYIAILDLFLGCVTLFMVADTMYWDELPSSKTCAVIGGILYLGTFIEMTVVGTVAVVTYLQLVRKIDVYLGRWDWKVWVGCGFSCLGTAIAGVHTQGFGPDLYWCLVNEHTYSGQIFLKLFLSVHYVVLFIVLVCYLLVLHDMVFKANSEEHSKEQHGRVKRTLSIHSNHRYSATLISAVQKHRKHTENLGIALFLHVFHFTPAIVHMILQLKGYHRAWVYVVAAAFIQLGGVLNGIEVFIHRKPIHPKWKQRVEDRNFQDDSKLTVNQTFDQHDSFEANYS</sequence>
<feature type="compositionally biased region" description="Basic and acidic residues" evidence="5">
    <location>
        <begin position="98"/>
        <end position="109"/>
    </location>
</feature>
<evidence type="ECO:0000256" key="7">
    <source>
        <dbReference type="SAM" id="SignalP"/>
    </source>
</evidence>
<evidence type="ECO:0000256" key="6">
    <source>
        <dbReference type="SAM" id="Phobius"/>
    </source>
</evidence>
<keyword evidence="4 6" id="KW-0472">Membrane</keyword>
<accession>A0ABR2WFV8</accession>
<organism evidence="8 9">
    <name type="scientific">Basidiobolus ranarum</name>
    <dbReference type="NCBI Taxonomy" id="34480"/>
    <lineage>
        <taxon>Eukaryota</taxon>
        <taxon>Fungi</taxon>
        <taxon>Fungi incertae sedis</taxon>
        <taxon>Zoopagomycota</taxon>
        <taxon>Entomophthoromycotina</taxon>
        <taxon>Basidiobolomycetes</taxon>
        <taxon>Basidiobolales</taxon>
        <taxon>Basidiobolaceae</taxon>
        <taxon>Basidiobolus</taxon>
    </lineage>
</organism>
<keyword evidence="3 6" id="KW-1133">Transmembrane helix</keyword>
<evidence type="ECO:0000256" key="4">
    <source>
        <dbReference type="ARBA" id="ARBA00023136"/>
    </source>
</evidence>
<dbReference type="Proteomes" id="UP001479436">
    <property type="component" value="Unassembled WGS sequence"/>
</dbReference>
<feature type="transmembrane region" description="Helical" evidence="6">
    <location>
        <begin position="296"/>
        <end position="319"/>
    </location>
</feature>
<feature type="transmembrane region" description="Helical" evidence="6">
    <location>
        <begin position="219"/>
        <end position="243"/>
    </location>
</feature>
<keyword evidence="7" id="KW-0732">Signal</keyword>
<feature type="chain" id="PRO_5046695374" description="G-protein coupled receptors family 1 profile domain-containing protein" evidence="7">
    <location>
        <begin position="26"/>
        <end position="462"/>
    </location>
</feature>
<comment type="caution">
    <text evidence="8">The sequence shown here is derived from an EMBL/GenBank/DDBJ whole genome shotgun (WGS) entry which is preliminary data.</text>
</comment>
<reference evidence="8 9" key="1">
    <citation type="submission" date="2023-04" db="EMBL/GenBank/DDBJ databases">
        <title>Genome of Basidiobolus ranarum AG-B5.</title>
        <authorList>
            <person name="Stajich J.E."/>
            <person name="Carter-House D."/>
            <person name="Gryganskyi A."/>
        </authorList>
    </citation>
    <scope>NUCLEOTIDE SEQUENCE [LARGE SCALE GENOMIC DNA]</scope>
    <source>
        <strain evidence="8 9">AG-B5</strain>
    </source>
</reference>
<feature type="transmembrane region" description="Helical" evidence="6">
    <location>
        <begin position="129"/>
        <end position="154"/>
    </location>
</feature>
<keyword evidence="9" id="KW-1185">Reference proteome</keyword>